<feature type="signal peptide" evidence="1">
    <location>
        <begin position="1"/>
        <end position="19"/>
    </location>
</feature>
<evidence type="ECO:0000313" key="4">
    <source>
        <dbReference type="Proteomes" id="UP000541583"/>
    </source>
</evidence>
<dbReference type="EMBL" id="JACHCA010000026">
    <property type="protein sequence ID" value="MBB6131547.1"/>
    <property type="molecule type" value="Genomic_DNA"/>
</dbReference>
<evidence type="ECO:0000256" key="1">
    <source>
        <dbReference type="SAM" id="SignalP"/>
    </source>
</evidence>
<sequence length="189" mass="21625">MSKTLFLILMLLIAKTCFAQKAKDSIVYNLPVINDKLIYTDSIEVKGRDSISLDTMAKKWFNSYYVAHQADTTQGNNVKGSVVCQGILEYSLAPNLYRVPFYMVVSVQINCWNNHYSYKMCNIHFRSKSGLLNAIYHYPSDPEYLIKQYKQKRRGVLDINARHMTRARLSAMNNVVLASIASLHKAMAN</sequence>
<dbReference type="EMBL" id="JACHCB010000002">
    <property type="protein sequence ID" value="MBB6108446.1"/>
    <property type="molecule type" value="Genomic_DNA"/>
</dbReference>
<evidence type="ECO:0000313" key="3">
    <source>
        <dbReference type="EMBL" id="MBB6131547.1"/>
    </source>
</evidence>
<name>A0A1N6S972_9SPHI</name>
<evidence type="ECO:0000313" key="5">
    <source>
        <dbReference type="Proteomes" id="UP000548326"/>
    </source>
</evidence>
<keyword evidence="1" id="KW-0732">Signal</keyword>
<dbReference type="STRING" id="354630.SAMN05421821_102317"/>
<reference evidence="4 5" key="1">
    <citation type="submission" date="2020-08" db="EMBL/GenBank/DDBJ databases">
        <title>Genomic Encyclopedia of Type Strains, Phase IV (KMG-V): Genome sequencing to study the core and pangenomes of soil and plant-associated prokaryotes.</title>
        <authorList>
            <person name="Whitman W."/>
        </authorList>
    </citation>
    <scope>NUCLEOTIDE SEQUENCE [LARGE SCALE GENOMIC DNA]</scope>
    <source>
        <strain evidence="2 4">ANJLi2</strain>
        <strain evidence="3 5">MP601</strain>
    </source>
</reference>
<protein>
    <submittedName>
        <fullName evidence="3">Uncharacterized protein</fullName>
    </submittedName>
</protein>
<organism evidence="3 5">
    <name type="scientific">Mucilaginibacter lappiensis</name>
    <dbReference type="NCBI Taxonomy" id="354630"/>
    <lineage>
        <taxon>Bacteria</taxon>
        <taxon>Pseudomonadati</taxon>
        <taxon>Bacteroidota</taxon>
        <taxon>Sphingobacteriia</taxon>
        <taxon>Sphingobacteriales</taxon>
        <taxon>Sphingobacteriaceae</taxon>
        <taxon>Mucilaginibacter</taxon>
    </lineage>
</organism>
<proteinExistence type="predicted"/>
<dbReference type="Gene3D" id="3.30.530.80">
    <property type="match status" value="1"/>
</dbReference>
<accession>A0A1N6S972</accession>
<dbReference type="RefSeq" id="WP_076371246.1">
    <property type="nucleotide sequence ID" value="NZ_FTMG01000002.1"/>
</dbReference>
<dbReference type="AlphaFoldDB" id="A0A1N6S972"/>
<dbReference type="Proteomes" id="UP000548326">
    <property type="component" value="Unassembled WGS sequence"/>
</dbReference>
<keyword evidence="4" id="KW-1185">Reference proteome</keyword>
<evidence type="ECO:0000313" key="2">
    <source>
        <dbReference type="EMBL" id="MBB6108446.1"/>
    </source>
</evidence>
<feature type="chain" id="PRO_5044563068" evidence="1">
    <location>
        <begin position="20"/>
        <end position="189"/>
    </location>
</feature>
<dbReference type="Proteomes" id="UP000541583">
    <property type="component" value="Unassembled WGS sequence"/>
</dbReference>
<gene>
    <name evidence="3" type="ORF">HDF22_005698</name>
    <name evidence="2" type="ORF">HDF23_001181</name>
</gene>
<comment type="caution">
    <text evidence="3">The sequence shown here is derived from an EMBL/GenBank/DDBJ whole genome shotgun (WGS) entry which is preliminary data.</text>
</comment>
<dbReference type="OrthoDB" id="792296at2"/>